<feature type="transmembrane region" description="Helical" evidence="2">
    <location>
        <begin position="125"/>
        <end position="149"/>
    </location>
</feature>
<dbReference type="Proteomes" id="UP001063166">
    <property type="component" value="Unassembled WGS sequence"/>
</dbReference>
<protein>
    <recommendedName>
        <fullName evidence="3">DUF6533 domain-containing protein</fullName>
    </recommendedName>
</protein>
<evidence type="ECO:0000256" key="2">
    <source>
        <dbReference type="SAM" id="Phobius"/>
    </source>
</evidence>
<keyword evidence="2" id="KW-0812">Transmembrane</keyword>
<organism evidence="4 5">
    <name type="scientific">Lyophyllum shimeji</name>
    <name type="common">Hon-shimeji</name>
    <name type="synonym">Tricholoma shimeji</name>
    <dbReference type="NCBI Taxonomy" id="47721"/>
    <lineage>
        <taxon>Eukaryota</taxon>
        <taxon>Fungi</taxon>
        <taxon>Dikarya</taxon>
        <taxon>Basidiomycota</taxon>
        <taxon>Agaricomycotina</taxon>
        <taxon>Agaricomycetes</taxon>
        <taxon>Agaricomycetidae</taxon>
        <taxon>Agaricales</taxon>
        <taxon>Tricholomatineae</taxon>
        <taxon>Lyophyllaceae</taxon>
        <taxon>Lyophyllum</taxon>
    </lineage>
</organism>
<dbReference type="OrthoDB" id="3349377at2759"/>
<dbReference type="InterPro" id="IPR045340">
    <property type="entry name" value="DUF6533"/>
</dbReference>
<evidence type="ECO:0000313" key="5">
    <source>
        <dbReference type="Proteomes" id="UP001063166"/>
    </source>
</evidence>
<name>A0A9P3UJ84_LYOSH</name>
<feature type="transmembrane region" description="Helical" evidence="2">
    <location>
        <begin position="90"/>
        <end position="113"/>
    </location>
</feature>
<dbReference type="AlphaFoldDB" id="A0A9P3UJ84"/>
<feature type="transmembrane region" description="Helical" evidence="2">
    <location>
        <begin position="22"/>
        <end position="39"/>
    </location>
</feature>
<feature type="compositionally biased region" description="Polar residues" evidence="1">
    <location>
        <begin position="329"/>
        <end position="339"/>
    </location>
</feature>
<evidence type="ECO:0000313" key="4">
    <source>
        <dbReference type="EMBL" id="GLB35202.1"/>
    </source>
</evidence>
<dbReference type="EMBL" id="BRPK01000002">
    <property type="protein sequence ID" value="GLB35202.1"/>
    <property type="molecule type" value="Genomic_DNA"/>
</dbReference>
<keyword evidence="5" id="KW-1185">Reference proteome</keyword>
<keyword evidence="2" id="KW-0472">Membrane</keyword>
<sequence>MALPISPQAQIALVKQFANSRIINAGMAASLTWVVYDFLLTFSREIKYIWLSKLSLPKITYLFLRVYTMAFIASNLYIRDRVGYSNKLYAYHWWGIMGVPVVTNVTTNVLLCMRLYALYRRSVKVLAFLLFVFLGSLTAELYVCVAYAVNSAKGPGTVLPPPIPGCIPASIPEGFSAIIAWVPTVAAQGIFFLMSVLHILQEGSESASPKHKAAAGWKALFQSRKRTMPLVVLFVRDGAVFFLIILLSLIMGLVIMIHDTALTSMAISFVIASYGFAGTRLILTLRESASKGLIGGDIATWEETFELRQTEVDSNLDHGMVFASVGSTTMQDVEASQSKPKGDHTTIEK</sequence>
<feature type="compositionally biased region" description="Basic and acidic residues" evidence="1">
    <location>
        <begin position="340"/>
        <end position="349"/>
    </location>
</feature>
<evidence type="ECO:0000256" key="1">
    <source>
        <dbReference type="SAM" id="MobiDB-lite"/>
    </source>
</evidence>
<feature type="transmembrane region" description="Helical" evidence="2">
    <location>
        <begin position="230"/>
        <end position="255"/>
    </location>
</feature>
<evidence type="ECO:0000259" key="3">
    <source>
        <dbReference type="Pfam" id="PF20151"/>
    </source>
</evidence>
<dbReference type="Pfam" id="PF20151">
    <property type="entry name" value="DUF6533"/>
    <property type="match status" value="1"/>
</dbReference>
<accession>A0A9P3UJ84</accession>
<feature type="domain" description="DUF6533" evidence="3">
    <location>
        <begin position="28"/>
        <end position="69"/>
    </location>
</feature>
<feature type="transmembrane region" description="Helical" evidence="2">
    <location>
        <begin position="59"/>
        <end position="78"/>
    </location>
</feature>
<feature type="transmembrane region" description="Helical" evidence="2">
    <location>
        <begin position="178"/>
        <end position="200"/>
    </location>
</feature>
<comment type="caution">
    <text evidence="4">The sequence shown here is derived from an EMBL/GenBank/DDBJ whole genome shotgun (WGS) entry which is preliminary data.</text>
</comment>
<gene>
    <name evidence="4" type="ORF">LshimejAT787_0207670</name>
</gene>
<feature type="transmembrane region" description="Helical" evidence="2">
    <location>
        <begin position="261"/>
        <end position="283"/>
    </location>
</feature>
<feature type="region of interest" description="Disordered" evidence="1">
    <location>
        <begin position="329"/>
        <end position="349"/>
    </location>
</feature>
<reference evidence="4" key="1">
    <citation type="submission" date="2022-07" db="EMBL/GenBank/DDBJ databases">
        <title>The genome of Lyophyllum shimeji provides insight into the initial evolution of ectomycorrhizal fungal genome.</title>
        <authorList>
            <person name="Kobayashi Y."/>
            <person name="Shibata T."/>
            <person name="Hirakawa H."/>
            <person name="Shigenobu S."/>
            <person name="Nishiyama T."/>
            <person name="Yamada A."/>
            <person name="Hasebe M."/>
            <person name="Kawaguchi M."/>
        </authorList>
    </citation>
    <scope>NUCLEOTIDE SEQUENCE</scope>
    <source>
        <strain evidence="4">AT787</strain>
    </source>
</reference>
<keyword evidence="2" id="KW-1133">Transmembrane helix</keyword>
<proteinExistence type="predicted"/>